<sequence>MNISSPKHRVVKSATARRKQSVSVKYIVRRSNGEIIPVCDASFQGICSLSMDRLSCLANKFHVTGKLPDDKRGGGRSGEKYKELTLAVKNNISLYKCRESYYSREKSRRGYLPSNLTIWLYNLCIVIHSQEQRKEDVHFYTWLETESSRGCNQVASALQTFLSEVESNQQKDSPKIIHLFSYSCPSQNKNSVMMATLIPFLEQNKHFNKTVHYFPIRGHSYMAPDRVFGRLEKCYRKMETILFPKQYHDVLKQHGTVKILNEDWQVRLFKSRSQMVIRSKLPFKMTNQCIITYKKISEDSHCISKQYILWGQDRGRSAEEETRYLQNRERISSDAKEHGKQGKEKRCLQSPEIF</sequence>
<evidence type="ECO:0000313" key="3">
    <source>
        <dbReference type="Proteomes" id="UP001148838"/>
    </source>
</evidence>
<dbReference type="EMBL" id="JAJSOF020000006">
    <property type="protein sequence ID" value="KAJ4446991.1"/>
    <property type="molecule type" value="Genomic_DNA"/>
</dbReference>
<name>A0ABQ8TLJ7_PERAM</name>
<dbReference type="Proteomes" id="UP001148838">
    <property type="component" value="Unassembled WGS sequence"/>
</dbReference>
<feature type="region of interest" description="Disordered" evidence="1">
    <location>
        <begin position="323"/>
        <end position="354"/>
    </location>
</feature>
<organism evidence="2 3">
    <name type="scientific">Periplaneta americana</name>
    <name type="common">American cockroach</name>
    <name type="synonym">Blatta americana</name>
    <dbReference type="NCBI Taxonomy" id="6978"/>
    <lineage>
        <taxon>Eukaryota</taxon>
        <taxon>Metazoa</taxon>
        <taxon>Ecdysozoa</taxon>
        <taxon>Arthropoda</taxon>
        <taxon>Hexapoda</taxon>
        <taxon>Insecta</taxon>
        <taxon>Pterygota</taxon>
        <taxon>Neoptera</taxon>
        <taxon>Polyneoptera</taxon>
        <taxon>Dictyoptera</taxon>
        <taxon>Blattodea</taxon>
        <taxon>Blattoidea</taxon>
        <taxon>Blattidae</taxon>
        <taxon>Blattinae</taxon>
        <taxon>Periplaneta</taxon>
    </lineage>
</organism>
<protein>
    <submittedName>
        <fullName evidence="2">Uncharacterized protein</fullName>
    </submittedName>
</protein>
<dbReference type="PANTHER" id="PTHR10773">
    <property type="entry name" value="DNA-DIRECTED RNA POLYMERASES I, II, AND III SUBUNIT RPABC2"/>
    <property type="match status" value="1"/>
</dbReference>
<evidence type="ECO:0000256" key="1">
    <source>
        <dbReference type="SAM" id="MobiDB-lite"/>
    </source>
</evidence>
<reference evidence="2 3" key="1">
    <citation type="journal article" date="2022" name="Allergy">
        <title>Genome assembly and annotation of Periplaneta americana reveal a comprehensive cockroach allergen profile.</title>
        <authorList>
            <person name="Wang L."/>
            <person name="Xiong Q."/>
            <person name="Saelim N."/>
            <person name="Wang L."/>
            <person name="Nong W."/>
            <person name="Wan A.T."/>
            <person name="Shi M."/>
            <person name="Liu X."/>
            <person name="Cao Q."/>
            <person name="Hui J.H.L."/>
            <person name="Sookrung N."/>
            <person name="Leung T.F."/>
            <person name="Tungtrongchitr A."/>
            <person name="Tsui S.K.W."/>
        </authorList>
    </citation>
    <scope>NUCLEOTIDE SEQUENCE [LARGE SCALE GENOMIC DNA]</scope>
    <source>
        <strain evidence="2">PWHHKU_190912</strain>
    </source>
</reference>
<gene>
    <name evidence="2" type="ORF">ANN_28293</name>
</gene>
<keyword evidence="3" id="KW-1185">Reference proteome</keyword>
<feature type="compositionally biased region" description="Basic and acidic residues" evidence="1">
    <location>
        <begin position="323"/>
        <end position="347"/>
    </location>
</feature>
<dbReference type="PANTHER" id="PTHR10773:SF19">
    <property type="match status" value="1"/>
</dbReference>
<evidence type="ECO:0000313" key="2">
    <source>
        <dbReference type="EMBL" id="KAJ4446991.1"/>
    </source>
</evidence>
<comment type="caution">
    <text evidence="2">The sequence shown here is derived from an EMBL/GenBank/DDBJ whole genome shotgun (WGS) entry which is preliminary data.</text>
</comment>
<proteinExistence type="predicted"/>
<accession>A0ABQ8TLJ7</accession>